<keyword evidence="3" id="KW-1185">Reference proteome</keyword>
<evidence type="ECO:0000313" key="3">
    <source>
        <dbReference type="Proteomes" id="UP001342826"/>
    </source>
</evidence>
<feature type="transmembrane region" description="Helical" evidence="1">
    <location>
        <begin position="7"/>
        <end position="27"/>
    </location>
</feature>
<reference evidence="2 3" key="1">
    <citation type="submission" date="2023-03" db="EMBL/GenBank/DDBJ databases">
        <title>Bacillus Genome Sequencing.</title>
        <authorList>
            <person name="Dunlap C."/>
        </authorList>
    </citation>
    <scope>NUCLEOTIDE SEQUENCE [LARGE SCALE GENOMIC DNA]</scope>
    <source>
        <strain evidence="2 3">NRS-1717</strain>
    </source>
</reference>
<dbReference type="Proteomes" id="UP001342826">
    <property type="component" value="Unassembled WGS sequence"/>
</dbReference>
<keyword evidence="1" id="KW-0472">Membrane</keyword>
<feature type="transmembrane region" description="Helical" evidence="1">
    <location>
        <begin position="104"/>
        <end position="125"/>
    </location>
</feature>
<feature type="transmembrane region" description="Helical" evidence="1">
    <location>
        <begin position="77"/>
        <end position="98"/>
    </location>
</feature>
<dbReference type="EMBL" id="JARTFS010000006">
    <property type="protein sequence ID" value="MED4401620.1"/>
    <property type="molecule type" value="Genomic_DNA"/>
</dbReference>
<name>A0ABU6NXL0_9BACI</name>
<keyword evidence="1" id="KW-1133">Transmembrane helix</keyword>
<protein>
    <submittedName>
        <fullName evidence="2">YvaD family protein</fullName>
    </submittedName>
</protein>
<sequence>MMKYLKPFFLVTDIGFIIYWIVTYFNFIPKSWAFKDYDNAIIMAWNWSFFPLDIFISITGLYSLYLHRKGRDTWRSFALISLVLTFCSGLQAIAFWAFNRDFDISWWAMNLYLMIYPLFFMRLFFSKKETDFSGSVNEYK</sequence>
<feature type="transmembrane region" description="Helical" evidence="1">
    <location>
        <begin position="47"/>
        <end position="65"/>
    </location>
</feature>
<evidence type="ECO:0000256" key="1">
    <source>
        <dbReference type="SAM" id="Phobius"/>
    </source>
</evidence>
<evidence type="ECO:0000313" key="2">
    <source>
        <dbReference type="EMBL" id="MED4401620.1"/>
    </source>
</evidence>
<organism evidence="2 3">
    <name type="scientific">Metabacillus fastidiosus</name>
    <dbReference type="NCBI Taxonomy" id="1458"/>
    <lineage>
        <taxon>Bacteria</taxon>
        <taxon>Bacillati</taxon>
        <taxon>Bacillota</taxon>
        <taxon>Bacilli</taxon>
        <taxon>Bacillales</taxon>
        <taxon>Bacillaceae</taxon>
        <taxon>Metabacillus</taxon>
    </lineage>
</organism>
<keyword evidence="1" id="KW-0812">Transmembrane</keyword>
<dbReference type="Pfam" id="PF17314">
    <property type="entry name" value="DUF5360"/>
    <property type="match status" value="1"/>
</dbReference>
<comment type="caution">
    <text evidence="2">The sequence shown here is derived from an EMBL/GenBank/DDBJ whole genome shotgun (WGS) entry which is preliminary data.</text>
</comment>
<dbReference type="InterPro" id="IPR020348">
    <property type="entry name" value="Uncharacterised_YvaD"/>
</dbReference>
<accession>A0ABU6NXL0</accession>
<dbReference type="RefSeq" id="WP_327998314.1">
    <property type="nucleotide sequence ID" value="NZ_JARTFS010000006.1"/>
</dbReference>
<proteinExistence type="predicted"/>
<gene>
    <name evidence="2" type="ORF">P9271_09865</name>
</gene>